<proteinExistence type="predicted"/>
<dbReference type="Proteomes" id="UP000660680">
    <property type="component" value="Unassembled WGS sequence"/>
</dbReference>
<feature type="compositionally biased region" description="Pro residues" evidence="1">
    <location>
        <begin position="100"/>
        <end position="111"/>
    </location>
</feature>
<accession>A0A918GP47</accession>
<reference evidence="2" key="1">
    <citation type="journal article" date="2014" name="Int. J. Syst. Evol. Microbiol.">
        <title>Complete genome sequence of Corynebacterium casei LMG S-19264T (=DSM 44701T), isolated from a smear-ripened cheese.</title>
        <authorList>
            <consortium name="US DOE Joint Genome Institute (JGI-PGF)"/>
            <person name="Walter F."/>
            <person name="Albersmeier A."/>
            <person name="Kalinowski J."/>
            <person name="Ruckert C."/>
        </authorList>
    </citation>
    <scope>NUCLEOTIDE SEQUENCE</scope>
    <source>
        <strain evidence="2">JCM 3276</strain>
    </source>
</reference>
<protein>
    <submittedName>
        <fullName evidence="2">Uncharacterized protein</fullName>
    </submittedName>
</protein>
<sequence>MERVLKASSLAEVDTATANLSKVLDEQWNEIASFHPSDEVWEPTRHLLAALHEPLAELRGTKPSSNVASTDECGPTTLQERLYDAKANVYQILHSSEPRLPLPASPEPPPAGQNRLPNGHVIERTGPRGPGRLDIDNGTADDVAVSVVTGDPSKPQVMVYVRAHSQATVTGISGTYQVYFKSGSDWDADRRGFTQGCAFHRFDQPFDQRSHWQIDLRRSVLGNAKTSTVPPY</sequence>
<feature type="region of interest" description="Disordered" evidence="1">
    <location>
        <begin position="98"/>
        <end position="118"/>
    </location>
</feature>
<comment type="caution">
    <text evidence="2">The sequence shown here is derived from an EMBL/GenBank/DDBJ whole genome shotgun (WGS) entry which is preliminary data.</text>
</comment>
<dbReference type="EMBL" id="BMRB01000005">
    <property type="protein sequence ID" value="GGS48826.1"/>
    <property type="molecule type" value="Genomic_DNA"/>
</dbReference>
<organism evidence="2 3">
    <name type="scientific">Actinokineospora fastidiosa</name>
    <dbReference type="NCBI Taxonomy" id="1816"/>
    <lineage>
        <taxon>Bacteria</taxon>
        <taxon>Bacillati</taxon>
        <taxon>Actinomycetota</taxon>
        <taxon>Actinomycetes</taxon>
        <taxon>Pseudonocardiales</taxon>
        <taxon>Pseudonocardiaceae</taxon>
        <taxon>Actinokineospora</taxon>
    </lineage>
</organism>
<keyword evidence="3" id="KW-1185">Reference proteome</keyword>
<gene>
    <name evidence="2" type="ORF">GCM10010171_49920</name>
</gene>
<evidence type="ECO:0000313" key="3">
    <source>
        <dbReference type="Proteomes" id="UP000660680"/>
    </source>
</evidence>
<evidence type="ECO:0000313" key="2">
    <source>
        <dbReference type="EMBL" id="GGS48826.1"/>
    </source>
</evidence>
<dbReference type="AlphaFoldDB" id="A0A918GP47"/>
<evidence type="ECO:0000256" key="1">
    <source>
        <dbReference type="SAM" id="MobiDB-lite"/>
    </source>
</evidence>
<name>A0A918GP47_9PSEU</name>
<reference evidence="2" key="2">
    <citation type="submission" date="2020-09" db="EMBL/GenBank/DDBJ databases">
        <authorList>
            <person name="Sun Q."/>
            <person name="Ohkuma M."/>
        </authorList>
    </citation>
    <scope>NUCLEOTIDE SEQUENCE</scope>
    <source>
        <strain evidence="2">JCM 3276</strain>
    </source>
</reference>